<organism evidence="2 3">
    <name type="scientific">Brassica cretica</name>
    <name type="common">Mustard</name>
    <dbReference type="NCBI Taxonomy" id="69181"/>
    <lineage>
        <taxon>Eukaryota</taxon>
        <taxon>Viridiplantae</taxon>
        <taxon>Streptophyta</taxon>
        <taxon>Embryophyta</taxon>
        <taxon>Tracheophyta</taxon>
        <taxon>Spermatophyta</taxon>
        <taxon>Magnoliopsida</taxon>
        <taxon>eudicotyledons</taxon>
        <taxon>Gunneridae</taxon>
        <taxon>Pentapetalae</taxon>
        <taxon>rosids</taxon>
        <taxon>malvids</taxon>
        <taxon>Brassicales</taxon>
        <taxon>Brassicaceae</taxon>
        <taxon>Brassiceae</taxon>
        <taxon>Brassica</taxon>
    </lineage>
</organism>
<sequence length="381" mass="41371">MMTYGLQSNRGTRVDHWHFSGGNGSGATPHSGGPITNDVAPLDSVDHCPSMGEAREDGVEDTSGSDGGHGKTPAGSGNNLEIIPPENEDTGKDDSSAPPSPADGSEPTSMDVELQPHSFPSKDATLPDDQTRVEKAGSPMVEPNPTFPNAPLGGPHVLISTEEGQTTGNPNPSEVVEKRTSNRLRTLSVPFSPPQPQPKKAEGKGGRKKTGKLFKCFFESALPQPIKAADMVVTFIRRRMRKEGPSTVLPISSRREALDWVVLDIAQWRIHVLDCNRACVQDEKLEALLQPFVVLMPFLIRLNGGEALNEAATESPLQITRLDLPIFVSQPACLLLSIYRNNNIAQVSNLTEERLSIEAQTYAVEAFACFNPEHLKEFPRK</sequence>
<protein>
    <submittedName>
        <fullName evidence="2">Uncharacterized protein</fullName>
    </submittedName>
</protein>
<reference evidence="2" key="1">
    <citation type="submission" date="2019-12" db="EMBL/GenBank/DDBJ databases">
        <title>Genome sequencing and annotation of Brassica cretica.</title>
        <authorList>
            <person name="Studholme D.J."/>
            <person name="Sarris P."/>
        </authorList>
    </citation>
    <scope>NUCLEOTIDE SEQUENCE</scope>
    <source>
        <strain evidence="2">PFS-109/04</strain>
        <tissue evidence="2">Leaf</tissue>
    </source>
</reference>
<evidence type="ECO:0000313" key="3">
    <source>
        <dbReference type="Proteomes" id="UP000712600"/>
    </source>
</evidence>
<evidence type="ECO:0000256" key="1">
    <source>
        <dbReference type="SAM" id="MobiDB-lite"/>
    </source>
</evidence>
<comment type="caution">
    <text evidence="2">The sequence shown here is derived from an EMBL/GenBank/DDBJ whole genome shotgun (WGS) entry which is preliminary data.</text>
</comment>
<feature type="compositionally biased region" description="Polar residues" evidence="1">
    <location>
        <begin position="162"/>
        <end position="172"/>
    </location>
</feature>
<dbReference type="AlphaFoldDB" id="A0A8S9STN2"/>
<dbReference type="Proteomes" id="UP000712600">
    <property type="component" value="Unassembled WGS sequence"/>
</dbReference>
<gene>
    <name evidence="2" type="ORF">F2Q69_00035218</name>
</gene>
<name>A0A8S9STN2_BRACR</name>
<feature type="region of interest" description="Disordered" evidence="1">
    <location>
        <begin position="1"/>
        <end position="208"/>
    </location>
</feature>
<feature type="compositionally biased region" description="Polar residues" evidence="1">
    <location>
        <begin position="1"/>
        <end position="11"/>
    </location>
</feature>
<dbReference type="EMBL" id="QGKX02000004">
    <property type="protein sequence ID" value="KAF3603515.1"/>
    <property type="molecule type" value="Genomic_DNA"/>
</dbReference>
<proteinExistence type="predicted"/>
<accession>A0A8S9STN2</accession>
<evidence type="ECO:0000313" key="2">
    <source>
        <dbReference type="EMBL" id="KAF3603515.1"/>
    </source>
</evidence>